<keyword evidence="3" id="KW-0808">Transferase</keyword>
<dbReference type="EMBL" id="GG738854">
    <property type="protein sequence ID" value="EFC47584.1"/>
    <property type="molecule type" value="Genomic_DNA"/>
</dbReference>
<evidence type="ECO:0000313" key="10">
    <source>
        <dbReference type="Proteomes" id="UP000006671"/>
    </source>
</evidence>
<keyword evidence="2" id="KW-0489">Methyltransferase</keyword>
<feature type="region of interest" description="Disordered" evidence="7">
    <location>
        <begin position="1"/>
        <end position="68"/>
    </location>
</feature>
<protein>
    <recommendedName>
        <fullName evidence="1">tRNA (guanine(9)-N(1))-methyltransferase</fullName>
        <ecNumber evidence="1">2.1.1.221</ecNumber>
    </recommendedName>
</protein>
<feature type="compositionally biased region" description="Basic and acidic residues" evidence="7">
    <location>
        <begin position="54"/>
        <end position="68"/>
    </location>
</feature>
<dbReference type="PANTHER" id="PTHR13563:SF13">
    <property type="entry name" value="TRNA METHYLTRANSFERASE 10 HOMOLOG A"/>
    <property type="match status" value="1"/>
</dbReference>
<feature type="region of interest" description="Disordered" evidence="7">
    <location>
        <begin position="311"/>
        <end position="330"/>
    </location>
</feature>
<evidence type="ECO:0000256" key="4">
    <source>
        <dbReference type="ARBA" id="ARBA00022691"/>
    </source>
</evidence>
<name>D2V6J2_NAEGR</name>
<feature type="compositionally biased region" description="Basic and acidic residues" evidence="7">
    <location>
        <begin position="21"/>
        <end position="42"/>
    </location>
</feature>
<reference evidence="9 10" key="1">
    <citation type="journal article" date="2010" name="Cell">
        <title>The genome of Naegleria gruberi illuminates early eukaryotic versatility.</title>
        <authorList>
            <person name="Fritz-Laylin L.K."/>
            <person name="Prochnik S.E."/>
            <person name="Ginger M.L."/>
            <person name="Dacks J.B."/>
            <person name="Carpenter M.L."/>
            <person name="Field M.C."/>
            <person name="Kuo A."/>
            <person name="Paredez A."/>
            <person name="Chapman J."/>
            <person name="Pham J."/>
            <person name="Shu S."/>
            <person name="Neupane R."/>
            <person name="Cipriano M."/>
            <person name="Mancuso J."/>
            <person name="Tu H."/>
            <person name="Salamov A."/>
            <person name="Lindquist E."/>
            <person name="Shapiro H."/>
            <person name="Lucas S."/>
            <person name="Grigoriev I.V."/>
            <person name="Cande W.Z."/>
            <person name="Fulton C."/>
            <person name="Rokhsar D.S."/>
            <person name="Dawson S.C."/>
        </authorList>
    </citation>
    <scope>NUCLEOTIDE SEQUENCE [LARGE SCALE GENOMIC DNA]</scope>
    <source>
        <strain evidence="9 10">NEG-M</strain>
    </source>
</reference>
<dbReference type="EC" id="2.1.1.221" evidence="1"/>
<feature type="domain" description="SAM-dependent MTase TRM10-type" evidence="8">
    <location>
        <begin position="105"/>
        <end position="315"/>
    </location>
</feature>
<dbReference type="RefSeq" id="XP_002680328.1">
    <property type="nucleotide sequence ID" value="XM_002680282.1"/>
</dbReference>
<dbReference type="STRING" id="5762.D2V6J2"/>
<dbReference type="InterPro" id="IPR007356">
    <property type="entry name" value="tRNA_m1G_MeTrfase_euk"/>
</dbReference>
<dbReference type="FunCoup" id="D2V6J2">
    <property type="interactions" value="548"/>
</dbReference>
<dbReference type="InterPro" id="IPR028564">
    <property type="entry name" value="MT_TRM10-typ"/>
</dbReference>
<dbReference type="AlphaFoldDB" id="D2V6J2"/>
<feature type="compositionally biased region" description="Basic residues" evidence="7">
    <location>
        <begin position="43"/>
        <end position="53"/>
    </location>
</feature>
<gene>
    <name evidence="9" type="ORF">NAEGRDRAFT_31559</name>
</gene>
<dbReference type="PANTHER" id="PTHR13563">
    <property type="entry name" value="TRNA (GUANINE-9-) METHYLTRANSFERASE"/>
    <property type="match status" value="1"/>
</dbReference>
<dbReference type="GO" id="GO:0000049">
    <property type="term" value="F:tRNA binding"/>
    <property type="evidence" value="ECO:0007669"/>
    <property type="project" value="TreeGrafter"/>
</dbReference>
<keyword evidence="4" id="KW-0949">S-adenosyl-L-methionine</keyword>
<evidence type="ECO:0000256" key="5">
    <source>
        <dbReference type="ARBA" id="ARBA00048434"/>
    </source>
</evidence>
<dbReference type="InterPro" id="IPR038459">
    <property type="entry name" value="MT_TRM10-typ_sf"/>
</dbReference>
<keyword evidence="10" id="KW-1185">Reference proteome</keyword>
<evidence type="ECO:0000256" key="6">
    <source>
        <dbReference type="SAM" id="Coils"/>
    </source>
</evidence>
<comment type="catalytic activity">
    <reaction evidence="5">
        <text>guanosine(9) in tRNA + S-adenosyl-L-methionine = N(1)-methylguanosine(9) in tRNA + S-adenosyl-L-homocysteine + H(+)</text>
        <dbReference type="Rhea" id="RHEA:43156"/>
        <dbReference type="Rhea" id="RHEA-COMP:10367"/>
        <dbReference type="Rhea" id="RHEA-COMP:10368"/>
        <dbReference type="ChEBI" id="CHEBI:15378"/>
        <dbReference type="ChEBI" id="CHEBI:57856"/>
        <dbReference type="ChEBI" id="CHEBI:59789"/>
        <dbReference type="ChEBI" id="CHEBI:73542"/>
        <dbReference type="ChEBI" id="CHEBI:74269"/>
        <dbReference type="EC" id="2.1.1.221"/>
    </reaction>
</comment>
<accession>D2V6J2</accession>
<evidence type="ECO:0000313" key="9">
    <source>
        <dbReference type="EMBL" id="EFC47584.1"/>
    </source>
</evidence>
<dbReference type="GO" id="GO:0005634">
    <property type="term" value="C:nucleus"/>
    <property type="evidence" value="ECO:0007669"/>
    <property type="project" value="TreeGrafter"/>
</dbReference>
<organism evidence="10">
    <name type="scientific">Naegleria gruberi</name>
    <name type="common">Amoeba</name>
    <dbReference type="NCBI Taxonomy" id="5762"/>
    <lineage>
        <taxon>Eukaryota</taxon>
        <taxon>Discoba</taxon>
        <taxon>Heterolobosea</taxon>
        <taxon>Tetramitia</taxon>
        <taxon>Eutetramitia</taxon>
        <taxon>Vahlkampfiidae</taxon>
        <taxon>Naegleria</taxon>
    </lineage>
</organism>
<evidence type="ECO:0000256" key="1">
    <source>
        <dbReference type="ARBA" id="ARBA00012797"/>
    </source>
</evidence>
<dbReference type="GO" id="GO:0052905">
    <property type="term" value="F:tRNA (guanosine(9)-N1)-methyltransferase activity"/>
    <property type="evidence" value="ECO:0007669"/>
    <property type="project" value="UniProtKB-EC"/>
</dbReference>
<feature type="compositionally biased region" description="Polar residues" evidence="7">
    <location>
        <begin position="1"/>
        <end position="20"/>
    </location>
</feature>
<evidence type="ECO:0000256" key="7">
    <source>
        <dbReference type="SAM" id="MobiDB-lite"/>
    </source>
</evidence>
<dbReference type="OrthoDB" id="278300at2759"/>
<evidence type="ECO:0000256" key="2">
    <source>
        <dbReference type="ARBA" id="ARBA00022603"/>
    </source>
</evidence>
<dbReference type="InParanoid" id="D2V6J2"/>
<dbReference type="KEGG" id="ngr:NAEGRDRAFT_31559"/>
<dbReference type="eggNOG" id="KOG2967">
    <property type="taxonomic scope" value="Eukaryota"/>
</dbReference>
<dbReference type="VEuPathDB" id="AmoebaDB:NAEGRDRAFT_31559"/>
<evidence type="ECO:0000259" key="8">
    <source>
        <dbReference type="PROSITE" id="PS51675"/>
    </source>
</evidence>
<dbReference type="Gene3D" id="3.40.1280.30">
    <property type="match status" value="1"/>
</dbReference>
<dbReference type="GO" id="GO:0002939">
    <property type="term" value="P:tRNA N1-guanine methylation"/>
    <property type="evidence" value="ECO:0007669"/>
    <property type="project" value="TreeGrafter"/>
</dbReference>
<sequence>MAENNITLPPSEASNDTSENSENKPSKDEKLQKRKERWETRKNNFKKHKKQKKEVKQEQKKKNSDDFFTKMRDELAPEEFEKLVEENKKKKEERIRSQRMKKENLINKLKQATENGITNDCNVCINVDCSFNDKMTNNEVISLAQQLGKCYAAYKRMENPFYMTFTSLQGELYNSLKKFEGFPEKWMMKLTDQHFTKEFEDKLKENKVIYLSADAENEITEFEKGHVYVIGGIIDRNRHKNLCNEIATKEYNIPTAKFPLDKHIDMKACSVLTTNQCVEIIADCIELKQTKPELTNFEIWGQALEKIIPKRKRKHQENQGEQVEDESAEQ</sequence>
<dbReference type="OMA" id="FKKNDGW"/>
<evidence type="ECO:0000256" key="3">
    <source>
        <dbReference type="ARBA" id="ARBA00022679"/>
    </source>
</evidence>
<dbReference type="Proteomes" id="UP000006671">
    <property type="component" value="Unassembled WGS sequence"/>
</dbReference>
<dbReference type="PROSITE" id="PS51675">
    <property type="entry name" value="SAM_MT_TRM10"/>
    <property type="match status" value="1"/>
</dbReference>
<dbReference type="CDD" id="cd18089">
    <property type="entry name" value="SPOUT_Trm10-like"/>
    <property type="match status" value="1"/>
</dbReference>
<dbReference type="GeneID" id="8861774"/>
<keyword evidence="6" id="KW-0175">Coiled coil</keyword>
<feature type="coiled-coil region" evidence="6">
    <location>
        <begin position="83"/>
        <end position="115"/>
    </location>
</feature>
<proteinExistence type="predicted"/>